<feature type="transmembrane region" description="Helical" evidence="8">
    <location>
        <begin position="165"/>
        <end position="185"/>
    </location>
</feature>
<dbReference type="PANTHER" id="PTHR31503">
    <property type="entry name" value="VACUOLAR CALCIUM ION TRANSPORTER"/>
    <property type="match status" value="1"/>
</dbReference>
<evidence type="ECO:0000313" key="11">
    <source>
        <dbReference type="Proteomes" id="UP001237642"/>
    </source>
</evidence>
<evidence type="ECO:0000256" key="1">
    <source>
        <dbReference type="ARBA" id="ARBA00004127"/>
    </source>
</evidence>
<gene>
    <name evidence="10" type="ORF">POM88_035541</name>
</gene>
<dbReference type="GO" id="GO:0009705">
    <property type="term" value="C:plant-type vacuole membrane"/>
    <property type="evidence" value="ECO:0007669"/>
    <property type="project" value="TreeGrafter"/>
</dbReference>
<feature type="transmembrane region" description="Helical" evidence="8">
    <location>
        <begin position="20"/>
        <end position="48"/>
    </location>
</feature>
<dbReference type="EMBL" id="JAUIZM010000008">
    <property type="protein sequence ID" value="KAK1369449.1"/>
    <property type="molecule type" value="Genomic_DNA"/>
</dbReference>
<dbReference type="Pfam" id="PF01699">
    <property type="entry name" value="Na_Ca_ex"/>
    <property type="match status" value="1"/>
</dbReference>
<keyword evidence="2" id="KW-0813">Transport</keyword>
<comment type="subcellular location">
    <subcellularLocation>
        <location evidence="1">Endomembrane system</location>
        <topology evidence="1">Multi-pass membrane protein</topology>
    </subcellularLocation>
</comment>
<keyword evidence="3" id="KW-0050">Antiport</keyword>
<evidence type="ECO:0000256" key="4">
    <source>
        <dbReference type="ARBA" id="ARBA00022692"/>
    </source>
</evidence>
<evidence type="ECO:0000259" key="9">
    <source>
        <dbReference type="Pfam" id="PF01699"/>
    </source>
</evidence>
<evidence type="ECO:0000256" key="5">
    <source>
        <dbReference type="ARBA" id="ARBA00022989"/>
    </source>
</evidence>
<evidence type="ECO:0000256" key="7">
    <source>
        <dbReference type="ARBA" id="ARBA00023136"/>
    </source>
</evidence>
<reference evidence="10" key="1">
    <citation type="submission" date="2023-02" db="EMBL/GenBank/DDBJ databases">
        <title>Genome of toxic invasive species Heracleum sosnowskyi carries increased number of genes despite the absence of recent whole-genome duplications.</title>
        <authorList>
            <person name="Schelkunov M."/>
            <person name="Shtratnikova V."/>
            <person name="Makarenko M."/>
            <person name="Klepikova A."/>
            <person name="Omelchenko D."/>
            <person name="Novikova G."/>
            <person name="Obukhova E."/>
            <person name="Bogdanov V."/>
            <person name="Penin A."/>
            <person name="Logacheva M."/>
        </authorList>
    </citation>
    <scope>NUCLEOTIDE SEQUENCE</scope>
    <source>
        <strain evidence="10">Hsosn_3</strain>
        <tissue evidence="10">Leaf</tissue>
    </source>
</reference>
<comment type="caution">
    <text evidence="10">The sequence shown here is derived from an EMBL/GenBank/DDBJ whole genome shotgun (WGS) entry which is preliminary data.</text>
</comment>
<evidence type="ECO:0000256" key="3">
    <source>
        <dbReference type="ARBA" id="ARBA00022449"/>
    </source>
</evidence>
<keyword evidence="4 8" id="KW-0812">Transmembrane</keyword>
<evidence type="ECO:0000313" key="10">
    <source>
        <dbReference type="EMBL" id="KAK1369449.1"/>
    </source>
</evidence>
<organism evidence="10 11">
    <name type="scientific">Heracleum sosnowskyi</name>
    <dbReference type="NCBI Taxonomy" id="360622"/>
    <lineage>
        <taxon>Eukaryota</taxon>
        <taxon>Viridiplantae</taxon>
        <taxon>Streptophyta</taxon>
        <taxon>Embryophyta</taxon>
        <taxon>Tracheophyta</taxon>
        <taxon>Spermatophyta</taxon>
        <taxon>Magnoliopsida</taxon>
        <taxon>eudicotyledons</taxon>
        <taxon>Gunneridae</taxon>
        <taxon>Pentapetalae</taxon>
        <taxon>asterids</taxon>
        <taxon>campanulids</taxon>
        <taxon>Apiales</taxon>
        <taxon>Apiaceae</taxon>
        <taxon>Apioideae</taxon>
        <taxon>apioid superclade</taxon>
        <taxon>Tordylieae</taxon>
        <taxon>Tordyliinae</taxon>
        <taxon>Heracleum</taxon>
    </lineage>
</organism>
<dbReference type="GO" id="GO:0012505">
    <property type="term" value="C:endomembrane system"/>
    <property type="evidence" value="ECO:0007669"/>
    <property type="project" value="UniProtKB-SubCell"/>
</dbReference>
<keyword evidence="7 8" id="KW-0472">Membrane</keyword>
<keyword evidence="11" id="KW-1185">Reference proteome</keyword>
<feature type="domain" description="Sodium/calcium exchanger membrane region" evidence="9">
    <location>
        <begin position="21"/>
        <end position="115"/>
    </location>
</feature>
<keyword evidence="6" id="KW-0406">Ion transport</keyword>
<name>A0AAD8HN87_9APIA</name>
<proteinExistence type="predicted"/>
<dbReference type="AlphaFoldDB" id="A0AAD8HN87"/>
<dbReference type="Proteomes" id="UP001237642">
    <property type="component" value="Unassembled WGS sequence"/>
</dbReference>
<dbReference type="InterPro" id="IPR004837">
    <property type="entry name" value="NaCa_Exmemb"/>
</dbReference>
<accession>A0AAD8HN87</accession>
<reference evidence="10" key="2">
    <citation type="submission" date="2023-05" db="EMBL/GenBank/DDBJ databases">
        <authorList>
            <person name="Schelkunov M.I."/>
        </authorList>
    </citation>
    <scope>NUCLEOTIDE SEQUENCE</scope>
    <source>
        <strain evidence="10">Hsosn_3</strain>
        <tissue evidence="10">Leaf</tissue>
    </source>
</reference>
<evidence type="ECO:0000256" key="2">
    <source>
        <dbReference type="ARBA" id="ARBA00022448"/>
    </source>
</evidence>
<dbReference type="PANTHER" id="PTHR31503:SF42">
    <property type="entry name" value="VACUOLAR CATION_PROTON EXCHANGER"/>
    <property type="match status" value="1"/>
</dbReference>
<keyword evidence="5 8" id="KW-1133">Transmembrane helix</keyword>
<evidence type="ECO:0000256" key="6">
    <source>
        <dbReference type="ARBA" id="ARBA00023065"/>
    </source>
</evidence>
<dbReference type="GO" id="GO:0006874">
    <property type="term" value="P:intracellular calcium ion homeostasis"/>
    <property type="evidence" value="ECO:0007669"/>
    <property type="project" value="TreeGrafter"/>
</dbReference>
<sequence>MRFDINLREMEEHFVLVGMLYSLYGSILSNLLLVLGSSLLCGGLANLYGEQKYDRKQANVNSLLLILGLICHVFPLMFKYAKPASDPVQGSILQLSRASNIVMIIEYVAYLFFQLKTHHQLFEAQEEDEGNKDSEEKHVIGISSGLLWLIGMTITIALLSEYIVSTIEIPLCVIVGWIMGIAIDLDFGLL</sequence>
<dbReference type="GO" id="GO:0015369">
    <property type="term" value="F:calcium:proton antiporter activity"/>
    <property type="evidence" value="ECO:0007669"/>
    <property type="project" value="TreeGrafter"/>
</dbReference>
<evidence type="ECO:0000256" key="8">
    <source>
        <dbReference type="SAM" id="Phobius"/>
    </source>
</evidence>
<protein>
    <recommendedName>
        <fullName evidence="9">Sodium/calcium exchanger membrane region domain-containing protein</fullName>
    </recommendedName>
</protein>
<dbReference type="InterPro" id="IPR004713">
    <property type="entry name" value="CaH_exchang"/>
</dbReference>
<feature type="transmembrane region" description="Helical" evidence="8">
    <location>
        <begin position="60"/>
        <end position="78"/>
    </location>
</feature>
<feature type="transmembrane region" description="Helical" evidence="8">
    <location>
        <begin position="139"/>
        <end position="159"/>
    </location>
</feature>